<protein>
    <submittedName>
        <fullName evidence="1">Isoprenoid synthase domain-containing protein</fullName>
    </submittedName>
</protein>
<dbReference type="InterPro" id="IPR008949">
    <property type="entry name" value="Isoprenoid_synthase_dom_sf"/>
</dbReference>
<evidence type="ECO:0000313" key="1">
    <source>
        <dbReference type="EMBL" id="KAE8147176.1"/>
    </source>
</evidence>
<organism evidence="1 2">
    <name type="scientific">Aspergillus avenaceus</name>
    <dbReference type="NCBI Taxonomy" id="36643"/>
    <lineage>
        <taxon>Eukaryota</taxon>
        <taxon>Fungi</taxon>
        <taxon>Dikarya</taxon>
        <taxon>Ascomycota</taxon>
        <taxon>Pezizomycotina</taxon>
        <taxon>Eurotiomycetes</taxon>
        <taxon>Eurotiomycetidae</taxon>
        <taxon>Eurotiales</taxon>
        <taxon>Aspergillaceae</taxon>
        <taxon>Aspergillus</taxon>
        <taxon>Aspergillus subgen. Circumdati</taxon>
    </lineage>
</organism>
<dbReference type="Pfam" id="PF19086">
    <property type="entry name" value="Terpene_syn_C_2"/>
    <property type="match status" value="1"/>
</dbReference>
<evidence type="ECO:0000313" key="2">
    <source>
        <dbReference type="Proteomes" id="UP000325780"/>
    </source>
</evidence>
<reference evidence="1 2" key="1">
    <citation type="submission" date="2019-04" db="EMBL/GenBank/DDBJ databases">
        <title>Friends and foes A comparative genomics study of 23 Aspergillus species from section Flavi.</title>
        <authorList>
            <consortium name="DOE Joint Genome Institute"/>
            <person name="Kjaerbolling I."/>
            <person name="Vesth T."/>
            <person name="Frisvad J.C."/>
            <person name="Nybo J.L."/>
            <person name="Theobald S."/>
            <person name="Kildgaard S."/>
            <person name="Isbrandt T."/>
            <person name="Kuo A."/>
            <person name="Sato A."/>
            <person name="Lyhne E.K."/>
            <person name="Kogle M.E."/>
            <person name="Wiebenga A."/>
            <person name="Kun R.S."/>
            <person name="Lubbers R.J."/>
            <person name="Makela M.R."/>
            <person name="Barry K."/>
            <person name="Chovatia M."/>
            <person name="Clum A."/>
            <person name="Daum C."/>
            <person name="Haridas S."/>
            <person name="He G."/>
            <person name="LaButti K."/>
            <person name="Lipzen A."/>
            <person name="Mondo S."/>
            <person name="Riley R."/>
            <person name="Salamov A."/>
            <person name="Simmons B.A."/>
            <person name="Magnuson J.K."/>
            <person name="Henrissat B."/>
            <person name="Mortensen U.H."/>
            <person name="Larsen T.O."/>
            <person name="Devries R.P."/>
            <person name="Grigoriev I.V."/>
            <person name="Machida M."/>
            <person name="Baker S.E."/>
            <person name="Andersen M.R."/>
        </authorList>
    </citation>
    <scope>NUCLEOTIDE SEQUENCE [LARGE SCALE GENOMIC DNA]</scope>
    <source>
        <strain evidence="1 2">IBT 18842</strain>
    </source>
</reference>
<dbReference type="EMBL" id="ML742221">
    <property type="protein sequence ID" value="KAE8147176.1"/>
    <property type="molecule type" value="Genomic_DNA"/>
</dbReference>
<name>A0A5N6TLE0_ASPAV</name>
<dbReference type="SUPFAM" id="SSF48576">
    <property type="entry name" value="Terpenoid synthases"/>
    <property type="match status" value="1"/>
</dbReference>
<dbReference type="OrthoDB" id="3004402at2759"/>
<accession>A0A5N6TLE0</accession>
<keyword evidence="2" id="KW-1185">Reference proteome</keyword>
<dbReference type="Proteomes" id="UP000325780">
    <property type="component" value="Unassembled WGS sequence"/>
</dbReference>
<sequence>MSHTVIYPFDKGPRHPIRPVHYSYDPVDTNSTFLKHPLFDYLVSAAKQDPHLHRTSFSLNPESLGVSWQTLFPACRQSRQWREAENAAQELIDQLFRANLSSTGALCKRWRDLAEVLQVVETAVAGVVYMYPRADTARIRLLSKLHVAMWIHDDVPRVAECHQEAALCTCLCAQDEDESVFDADTSPTCQVLSCILQDILQLDPALGCRVVAGALKWHRTSRTHCDRDQNSPRLTALSDYLQDSIADISEDVTLSMIRFAGMIHLTTEQEECPLLKELVNLWAKHRIIVKDLFSFGTECLEHQVQNSTLINAVQVLQNELDVSLDTAKEVARDIQLDIEQEVYVLYQKILAKAGPTSVEVRYVRALVESLAGNVFYSCTTGRNAMPLVRMSIEDS</sequence>
<dbReference type="Gene3D" id="1.10.600.10">
    <property type="entry name" value="Farnesyl Diphosphate Synthase"/>
    <property type="match status" value="1"/>
</dbReference>
<dbReference type="AlphaFoldDB" id="A0A5N6TLE0"/>
<proteinExistence type="predicted"/>
<gene>
    <name evidence="1" type="ORF">BDV25DRAFT_142996</name>
</gene>